<dbReference type="KEGG" id="epo:Epro_0492"/>
<feature type="transmembrane region" description="Helical" evidence="1">
    <location>
        <begin position="67"/>
        <end position="88"/>
    </location>
</feature>
<protein>
    <recommendedName>
        <fullName evidence="4">Lipoprotein SmpA/OmlA domain-containing protein</fullName>
    </recommendedName>
</protein>
<keyword evidence="3" id="KW-1185">Reference proteome</keyword>
<sequence>MKKIAIISSLISLCLSLPLLLSFFINIYINNSIYIIFYTFILIALLILLLIVTVLLLIKKNKLLKNLIVVIFMSFLVFCIVFATVIALPDSVLNGLPKGSNYQKFDSSIWIASDYLRGDRNRQYMLKDLIENNLQGKTRDEIKQLLGKPDKEEKTYISYATGPERSFFSVDYELLIILFNVNNTFERYEIRQG</sequence>
<reference evidence="2 3" key="1">
    <citation type="submission" date="2014-09" db="EMBL/GenBank/DDBJ databases">
        <title>Complete genome sequence of Endomicrobium proavitum.</title>
        <authorList>
            <person name="Zheng H."/>
        </authorList>
    </citation>
    <scope>NUCLEOTIDE SEQUENCE [LARGE SCALE GENOMIC DNA]</scope>
    <source>
        <strain evidence="2 3">Rsa215</strain>
    </source>
</reference>
<organism evidence="2 3">
    <name type="scientific">Endomicrobium proavitum</name>
    <dbReference type="NCBI Taxonomy" id="1408281"/>
    <lineage>
        <taxon>Bacteria</taxon>
        <taxon>Pseudomonadati</taxon>
        <taxon>Elusimicrobiota</taxon>
        <taxon>Endomicrobiia</taxon>
        <taxon>Endomicrobiales</taxon>
        <taxon>Endomicrobiaceae</taxon>
        <taxon>Endomicrobium</taxon>
    </lineage>
</organism>
<dbReference type="Proteomes" id="UP000035337">
    <property type="component" value="Chromosome"/>
</dbReference>
<dbReference type="EMBL" id="CP009498">
    <property type="protein sequence ID" value="AKL97871.1"/>
    <property type="molecule type" value="Genomic_DNA"/>
</dbReference>
<keyword evidence="1" id="KW-1133">Transmembrane helix</keyword>
<feature type="transmembrane region" description="Helical" evidence="1">
    <location>
        <begin position="35"/>
        <end position="58"/>
    </location>
</feature>
<evidence type="ECO:0000256" key="1">
    <source>
        <dbReference type="SAM" id="Phobius"/>
    </source>
</evidence>
<evidence type="ECO:0000313" key="3">
    <source>
        <dbReference type="Proteomes" id="UP000035337"/>
    </source>
</evidence>
<feature type="transmembrane region" description="Helical" evidence="1">
    <location>
        <begin position="7"/>
        <end position="29"/>
    </location>
</feature>
<keyword evidence="1" id="KW-0472">Membrane</keyword>
<dbReference type="OrthoDB" id="2858410at2"/>
<dbReference type="STRING" id="1408281.Epro_0492"/>
<evidence type="ECO:0008006" key="4">
    <source>
        <dbReference type="Google" id="ProtNLM"/>
    </source>
</evidence>
<gene>
    <name evidence="2" type="ORF">Epro_0492</name>
</gene>
<name>A0A0G3WGS0_9BACT</name>
<dbReference type="AlphaFoldDB" id="A0A0G3WGS0"/>
<keyword evidence="1" id="KW-0812">Transmembrane</keyword>
<proteinExistence type="predicted"/>
<dbReference type="RefSeq" id="WP_052570289.1">
    <property type="nucleotide sequence ID" value="NZ_CP009498.1"/>
</dbReference>
<evidence type="ECO:0000313" key="2">
    <source>
        <dbReference type="EMBL" id="AKL97871.1"/>
    </source>
</evidence>
<accession>A0A0G3WGS0</accession>